<dbReference type="EMBL" id="JABFUD020000021">
    <property type="protein sequence ID" value="KAI5063340.1"/>
    <property type="molecule type" value="Genomic_DNA"/>
</dbReference>
<keyword evidence="3" id="KW-0926">Vacuole</keyword>
<dbReference type="Proteomes" id="UP000886520">
    <property type="component" value="Chromosome 21"/>
</dbReference>
<dbReference type="GO" id="GO:0005773">
    <property type="term" value="C:vacuole"/>
    <property type="evidence" value="ECO:0007669"/>
    <property type="project" value="UniProtKB-SubCell"/>
</dbReference>
<evidence type="ECO:0000256" key="7">
    <source>
        <dbReference type="SAM" id="Phobius"/>
    </source>
</evidence>
<comment type="similarity">
    <text evidence="2">Belongs to the strictosidine synthase family.</text>
</comment>
<accession>A0A9D4Z6Z9</accession>
<evidence type="ECO:0000256" key="4">
    <source>
        <dbReference type="ARBA" id="ARBA00022729"/>
    </source>
</evidence>
<dbReference type="SUPFAM" id="SSF63829">
    <property type="entry name" value="Calcium-dependent phosphotriesterase"/>
    <property type="match status" value="1"/>
</dbReference>
<keyword evidence="4" id="KW-0732">Signal</keyword>
<keyword evidence="7" id="KW-0472">Membrane</keyword>
<dbReference type="GO" id="GO:0012505">
    <property type="term" value="C:endomembrane system"/>
    <property type="evidence" value="ECO:0007669"/>
    <property type="project" value="TreeGrafter"/>
</dbReference>
<evidence type="ECO:0000313" key="10">
    <source>
        <dbReference type="Proteomes" id="UP000886520"/>
    </source>
</evidence>
<dbReference type="OrthoDB" id="5307922at2759"/>
<proteinExistence type="inferred from homology"/>
<feature type="region of interest" description="Disordered" evidence="6">
    <location>
        <begin position="1"/>
        <end position="21"/>
    </location>
</feature>
<gene>
    <name evidence="9" type="ORF">GOP47_0021887</name>
</gene>
<evidence type="ECO:0000256" key="6">
    <source>
        <dbReference type="SAM" id="MobiDB-lite"/>
    </source>
</evidence>
<evidence type="ECO:0000259" key="8">
    <source>
        <dbReference type="Pfam" id="PF03088"/>
    </source>
</evidence>
<dbReference type="PANTHER" id="PTHR10426">
    <property type="entry name" value="STRICTOSIDINE SYNTHASE-RELATED"/>
    <property type="match status" value="1"/>
</dbReference>
<name>A0A9D4Z6Z9_ADICA</name>
<comment type="caution">
    <text evidence="9">The sequence shown here is derived from an EMBL/GenBank/DDBJ whole genome shotgun (WGS) entry which is preliminary data.</text>
</comment>
<protein>
    <recommendedName>
        <fullName evidence="8">Strictosidine synthase conserved region domain-containing protein</fullName>
    </recommendedName>
</protein>
<evidence type="ECO:0000256" key="3">
    <source>
        <dbReference type="ARBA" id="ARBA00022554"/>
    </source>
</evidence>
<dbReference type="Gene3D" id="2.120.10.30">
    <property type="entry name" value="TolB, C-terminal domain"/>
    <property type="match status" value="1"/>
</dbReference>
<dbReference type="Pfam" id="PF20067">
    <property type="entry name" value="SSL_N"/>
    <property type="match status" value="1"/>
</dbReference>
<dbReference type="PANTHER" id="PTHR10426:SF106">
    <property type="entry name" value="PROTEIN STRICTOSIDINE SYNTHASE-LIKE 3"/>
    <property type="match status" value="1"/>
</dbReference>
<dbReference type="InterPro" id="IPR018119">
    <property type="entry name" value="Strictosidine_synth_cons-reg"/>
</dbReference>
<keyword evidence="7" id="KW-0812">Transmembrane</keyword>
<dbReference type="GO" id="GO:0016787">
    <property type="term" value="F:hydrolase activity"/>
    <property type="evidence" value="ECO:0007669"/>
    <property type="project" value="TreeGrafter"/>
</dbReference>
<keyword evidence="5" id="KW-0325">Glycoprotein</keyword>
<feature type="compositionally biased region" description="Basic and acidic residues" evidence="6">
    <location>
        <begin position="1"/>
        <end position="17"/>
    </location>
</feature>
<feature type="domain" description="Strictosidine synthase conserved region" evidence="8">
    <location>
        <begin position="219"/>
        <end position="307"/>
    </location>
</feature>
<feature type="transmembrane region" description="Helical" evidence="7">
    <location>
        <begin position="30"/>
        <end position="53"/>
    </location>
</feature>
<dbReference type="FunFam" id="2.120.10.30:FF:000032">
    <property type="entry name" value="Protein STRICTOSIDINE SYNTHASE-LIKE 13"/>
    <property type="match status" value="1"/>
</dbReference>
<evidence type="ECO:0000256" key="2">
    <source>
        <dbReference type="ARBA" id="ARBA00009191"/>
    </source>
</evidence>
<evidence type="ECO:0000256" key="1">
    <source>
        <dbReference type="ARBA" id="ARBA00004116"/>
    </source>
</evidence>
<sequence length="438" mass="48627">MGEADRCEQHELKEEQQHQQQKKKTMTKTLCNNSIATELFFLLCVGASVFIALDPLRLSIISSDPSFHAKLVEQPPLSALRSLPHDTQSRLSSAQKWSVNGLMGPESLALDPQGAGPYTGIADGRIMKWHGPEIGWQEFAHTTPNRSKDFCDQPIGRPLPELIKRETVCGRPLGLRFHKETGDLYIADAYFGLLRVGQEGGEAQRLVSHVGGQPLTFTNDLDVASDGSVYFTDSSTKYQRRNFFLLVLSGDDSGRVLRYDLKSGETSVVVKGGLQFPNGVTLSKDETFLVIAESVTGRLLRHWLKGPRSGETEVLVVLPGYPDNVRLSKEGDHLWVAMHCRRNLFSQLLGSLPRLRRIFLQLPLPFKHVYRLHNGGTPHGIIAKYSTSNGTLLDVFEDVSGNVVKSASEVDEQNGRLWVGSVLLPYISVFDLHDKNAS</sequence>
<reference evidence="9" key="1">
    <citation type="submission" date="2021-01" db="EMBL/GenBank/DDBJ databases">
        <title>Adiantum capillus-veneris genome.</title>
        <authorList>
            <person name="Fang Y."/>
            <person name="Liao Q."/>
        </authorList>
    </citation>
    <scope>NUCLEOTIDE SEQUENCE</scope>
    <source>
        <strain evidence="9">H3</strain>
        <tissue evidence="9">Leaf</tissue>
    </source>
</reference>
<dbReference type="Pfam" id="PF03088">
    <property type="entry name" value="Str_synth"/>
    <property type="match status" value="1"/>
</dbReference>
<evidence type="ECO:0000256" key="5">
    <source>
        <dbReference type="ARBA" id="ARBA00023180"/>
    </source>
</evidence>
<dbReference type="AlphaFoldDB" id="A0A9D4Z6Z9"/>
<evidence type="ECO:0000313" key="9">
    <source>
        <dbReference type="EMBL" id="KAI5063340.1"/>
    </source>
</evidence>
<comment type="subcellular location">
    <subcellularLocation>
        <location evidence="1">Vacuole</location>
    </subcellularLocation>
</comment>
<organism evidence="9 10">
    <name type="scientific">Adiantum capillus-veneris</name>
    <name type="common">Maidenhair fern</name>
    <dbReference type="NCBI Taxonomy" id="13818"/>
    <lineage>
        <taxon>Eukaryota</taxon>
        <taxon>Viridiplantae</taxon>
        <taxon>Streptophyta</taxon>
        <taxon>Embryophyta</taxon>
        <taxon>Tracheophyta</taxon>
        <taxon>Polypodiopsida</taxon>
        <taxon>Polypodiidae</taxon>
        <taxon>Polypodiales</taxon>
        <taxon>Pteridineae</taxon>
        <taxon>Pteridaceae</taxon>
        <taxon>Vittarioideae</taxon>
        <taxon>Adiantum</taxon>
    </lineage>
</organism>
<keyword evidence="10" id="KW-1185">Reference proteome</keyword>
<keyword evidence="7" id="KW-1133">Transmembrane helix</keyword>
<dbReference type="InterPro" id="IPR011042">
    <property type="entry name" value="6-blade_b-propeller_TolB-like"/>
</dbReference>